<dbReference type="InterPro" id="IPR052462">
    <property type="entry name" value="SLIRP/GR-RBP-like"/>
</dbReference>
<dbReference type="FunFam" id="3.30.70.330:FF:000494">
    <property type="entry name" value="28 kDa ribonucleoprotein, chloroplastic"/>
    <property type="match status" value="1"/>
</dbReference>
<organism evidence="4">
    <name type="scientific">Stegastes partitus</name>
    <name type="common">bicolor damselfish</name>
    <dbReference type="NCBI Taxonomy" id="144197"/>
    <lineage>
        <taxon>Eukaryota</taxon>
        <taxon>Metazoa</taxon>
        <taxon>Chordata</taxon>
        <taxon>Craniata</taxon>
        <taxon>Vertebrata</taxon>
        <taxon>Euteleostomi</taxon>
        <taxon>Actinopterygii</taxon>
        <taxon>Neopterygii</taxon>
        <taxon>Teleostei</taxon>
        <taxon>Neoteleostei</taxon>
        <taxon>Acanthomorphata</taxon>
        <taxon>Ovalentaria</taxon>
        <taxon>Pomacentridae</taxon>
        <taxon>Stegastes</taxon>
    </lineage>
</organism>
<reference evidence="4" key="1">
    <citation type="submission" date="2023-09" db="UniProtKB">
        <authorList>
            <consortium name="Ensembl"/>
        </authorList>
    </citation>
    <scope>IDENTIFICATION</scope>
</reference>
<sequence length="100" mass="11409">MAASSKKVFELFVARIPWTAAGKEVRDYFGQFGTVKKCLLKFEKETGFHKGFGWVSFTTEEALNNALQKDPHVLEGTKLQVHKNRHPFPGRKVNKESEID</sequence>
<dbReference type="InterPro" id="IPR000504">
    <property type="entry name" value="RRM_dom"/>
</dbReference>
<evidence type="ECO:0000256" key="2">
    <source>
        <dbReference type="PROSITE-ProRule" id="PRU00176"/>
    </source>
</evidence>
<evidence type="ECO:0000313" key="5">
    <source>
        <dbReference type="Proteomes" id="UP000694891"/>
    </source>
</evidence>
<keyword evidence="1 2" id="KW-0694">RNA-binding</keyword>
<reference evidence="6" key="2">
    <citation type="submission" date="2025-04" db="UniProtKB">
        <authorList>
            <consortium name="RefSeq"/>
        </authorList>
    </citation>
    <scope>IDENTIFICATION</scope>
</reference>
<dbReference type="SUPFAM" id="SSF54928">
    <property type="entry name" value="RNA-binding domain, RBD"/>
    <property type="match status" value="1"/>
</dbReference>
<evidence type="ECO:0000313" key="4">
    <source>
        <dbReference type="Ensembl" id="ENSSPAP00000017824.1"/>
    </source>
</evidence>
<dbReference type="PANTHER" id="PTHR48027">
    <property type="entry name" value="HETEROGENEOUS NUCLEAR RIBONUCLEOPROTEIN 87F-RELATED"/>
    <property type="match status" value="1"/>
</dbReference>
<keyword evidence="5" id="KW-1185">Reference proteome</keyword>
<dbReference type="InterPro" id="IPR034152">
    <property type="entry name" value="SLIRP_RRM"/>
</dbReference>
<dbReference type="InterPro" id="IPR012677">
    <property type="entry name" value="Nucleotide-bd_a/b_plait_sf"/>
</dbReference>
<dbReference type="CDD" id="cd12242">
    <property type="entry name" value="RRM_SLIRP"/>
    <property type="match status" value="1"/>
</dbReference>
<dbReference type="GeneTree" id="ENSGT00390000008624"/>
<dbReference type="OrthoDB" id="6159137at2759"/>
<dbReference type="SMART" id="SM00360">
    <property type="entry name" value="RRM"/>
    <property type="match status" value="1"/>
</dbReference>
<proteinExistence type="predicted"/>
<dbReference type="GeneID" id="103364064"/>
<dbReference type="GO" id="GO:0003723">
    <property type="term" value="F:RNA binding"/>
    <property type="evidence" value="ECO:0007669"/>
    <property type="project" value="UniProtKB-UniRule"/>
</dbReference>
<accession>A0A3B5AJ75</accession>
<dbReference type="PROSITE" id="PS50102">
    <property type="entry name" value="RRM"/>
    <property type="match status" value="1"/>
</dbReference>
<dbReference type="STRING" id="144197.ENSSPAP00000017824"/>
<dbReference type="Pfam" id="PF00076">
    <property type="entry name" value="RRM_1"/>
    <property type="match status" value="1"/>
</dbReference>
<dbReference type="RefSeq" id="XP_008289292.1">
    <property type="nucleotide sequence ID" value="XM_008291070.1"/>
</dbReference>
<dbReference type="Ensembl" id="ENSSPAT00000018099.1">
    <property type="protein sequence ID" value="ENSSPAP00000017824.1"/>
    <property type="gene ID" value="ENSSPAG00000013477.1"/>
</dbReference>
<dbReference type="CTD" id="81892"/>
<evidence type="ECO:0000256" key="1">
    <source>
        <dbReference type="ARBA" id="ARBA00022884"/>
    </source>
</evidence>
<dbReference type="AlphaFoldDB" id="A0A3B5AJ75"/>
<protein>
    <submittedName>
        <fullName evidence="4">SRA stem-loop interacting RNA binding protein</fullName>
    </submittedName>
    <submittedName>
        <fullName evidence="6">SRA stem-loop-interacting RNA-binding protein, mitochondrial</fullName>
    </submittedName>
</protein>
<evidence type="ECO:0000313" key="6">
    <source>
        <dbReference type="RefSeq" id="XP_008289292.1"/>
    </source>
</evidence>
<name>A0A3B5AJ75_9TELE</name>
<gene>
    <name evidence="6" type="primary">slirp</name>
</gene>
<evidence type="ECO:0000259" key="3">
    <source>
        <dbReference type="PROSITE" id="PS50102"/>
    </source>
</evidence>
<dbReference type="InterPro" id="IPR035979">
    <property type="entry name" value="RBD_domain_sf"/>
</dbReference>
<dbReference type="Proteomes" id="UP000694891">
    <property type="component" value="Unplaced"/>
</dbReference>
<feature type="domain" description="RRM" evidence="3">
    <location>
        <begin position="9"/>
        <end position="86"/>
    </location>
</feature>
<dbReference type="Gene3D" id="3.30.70.330">
    <property type="match status" value="1"/>
</dbReference>